<feature type="region of interest" description="Disordered" evidence="2">
    <location>
        <begin position="403"/>
        <end position="462"/>
    </location>
</feature>
<dbReference type="PANTHER" id="PTHR16222">
    <property type="entry name" value="ADP-RIBOSYLGLYCOHYDROLASE"/>
    <property type="match status" value="1"/>
</dbReference>
<sequence>MKSYEAIEKENSASFTSMTQRISFPRPDDRILPDRILCQSPPQQSQSDKENKVIGCLLGLAIGDALGASVEFRPHEYLVEKPVLDLQGGGTWGLQAGQWTDDTSMALCLASSLLTQRRFNTYDQMVRYKWWYKKGFLSSTGQCFDIGSTTRASIEEFCQRQNILRKHFPHITEERIDSLPLEEVRKVREFSEFCGLPGQAGNGPLMRLAPVPLFYYRQPEEAVQLAGESARVTHGDEKAVDACRYFAALIVAAVNGEFKDQLLDEKFIEKHRPWFKSQRLHPEVVAVANGSFRRPGGYKDGIRGKNYIIQTLEAALWAFWSDGNNFETGVLNAVNLGDDADTTAAVYGQLAGAYYGLQAVSSRWGRQLYAHKLLICIAEWLYFDGNQNQSGASSRQQRIAPQIGLQTPKNSSVGIMGYDKQDPPKAVSHKNPFPPEFNPHRPKENQRLDGSKLPPAGKRSGL</sequence>
<comment type="cofactor">
    <cofactor evidence="1">
        <name>Mg(2+)</name>
        <dbReference type="ChEBI" id="CHEBI:18420"/>
    </cofactor>
    <text evidence="1">Binds 2 magnesium ions per subunit.</text>
</comment>
<protein>
    <submittedName>
        <fullName evidence="3">Uncharacterized protein</fullName>
    </submittedName>
</protein>
<reference evidence="3" key="1">
    <citation type="submission" date="2021-02" db="EMBL/GenBank/DDBJ databases">
        <authorList>
            <person name="Nowell W R."/>
        </authorList>
    </citation>
    <scope>NUCLEOTIDE SEQUENCE</scope>
</reference>
<evidence type="ECO:0000256" key="2">
    <source>
        <dbReference type="SAM" id="MobiDB-lite"/>
    </source>
</evidence>
<feature type="binding site" evidence="1">
    <location>
        <position position="101"/>
    </location>
    <ligand>
        <name>Mg(2+)</name>
        <dbReference type="ChEBI" id="CHEBI:18420"/>
        <label>1</label>
    </ligand>
</feature>
<keyword evidence="1" id="KW-0460">Magnesium</keyword>
<dbReference type="EMBL" id="CAJNOJ010000102">
    <property type="protein sequence ID" value="CAF1113139.1"/>
    <property type="molecule type" value="Genomic_DNA"/>
</dbReference>
<feature type="compositionally biased region" description="Basic and acidic residues" evidence="2">
    <location>
        <begin position="438"/>
        <end position="450"/>
    </location>
</feature>
<proteinExistence type="predicted"/>
<feature type="binding site" evidence="1">
    <location>
        <position position="342"/>
    </location>
    <ligand>
        <name>Mg(2+)</name>
        <dbReference type="ChEBI" id="CHEBI:18420"/>
        <label>1</label>
    </ligand>
</feature>
<dbReference type="InterPro" id="IPR036705">
    <property type="entry name" value="Ribosyl_crysJ1_sf"/>
</dbReference>
<dbReference type="SUPFAM" id="SSF101478">
    <property type="entry name" value="ADP-ribosylglycohydrolase"/>
    <property type="match status" value="1"/>
</dbReference>
<evidence type="ECO:0000313" key="3">
    <source>
        <dbReference type="EMBL" id="CAF1113139.1"/>
    </source>
</evidence>
<organism evidence="3 4">
    <name type="scientific">Adineta ricciae</name>
    <name type="common">Rotifer</name>
    <dbReference type="NCBI Taxonomy" id="249248"/>
    <lineage>
        <taxon>Eukaryota</taxon>
        <taxon>Metazoa</taxon>
        <taxon>Spiralia</taxon>
        <taxon>Gnathifera</taxon>
        <taxon>Rotifera</taxon>
        <taxon>Eurotatoria</taxon>
        <taxon>Bdelloidea</taxon>
        <taxon>Adinetida</taxon>
        <taxon>Adinetidae</taxon>
        <taxon>Adineta</taxon>
    </lineage>
</organism>
<dbReference type="AlphaFoldDB" id="A0A814PZG1"/>
<dbReference type="Pfam" id="PF03747">
    <property type="entry name" value="ADP_ribosyl_GH"/>
    <property type="match status" value="1"/>
</dbReference>
<dbReference type="Proteomes" id="UP000663852">
    <property type="component" value="Unassembled WGS sequence"/>
</dbReference>
<evidence type="ECO:0000313" key="4">
    <source>
        <dbReference type="Proteomes" id="UP000663852"/>
    </source>
</evidence>
<keyword evidence="1" id="KW-0479">Metal-binding</keyword>
<feature type="binding site" evidence="1">
    <location>
        <position position="339"/>
    </location>
    <ligand>
        <name>Mg(2+)</name>
        <dbReference type="ChEBI" id="CHEBI:18420"/>
        <label>1</label>
    </ligand>
</feature>
<dbReference type="OrthoDB" id="410104at2759"/>
<dbReference type="InterPro" id="IPR005502">
    <property type="entry name" value="Ribosyl_crysJ1"/>
</dbReference>
<feature type="binding site" evidence="1">
    <location>
        <position position="102"/>
    </location>
    <ligand>
        <name>Mg(2+)</name>
        <dbReference type="ChEBI" id="CHEBI:18420"/>
        <label>1</label>
    </ligand>
</feature>
<comment type="caution">
    <text evidence="3">The sequence shown here is derived from an EMBL/GenBank/DDBJ whole genome shotgun (WGS) entry which is preliminary data.</text>
</comment>
<feature type="compositionally biased region" description="Polar residues" evidence="2">
    <location>
        <begin position="403"/>
        <end position="413"/>
    </location>
</feature>
<feature type="binding site" evidence="1">
    <location>
        <position position="341"/>
    </location>
    <ligand>
        <name>Mg(2+)</name>
        <dbReference type="ChEBI" id="CHEBI:18420"/>
        <label>1</label>
    </ligand>
</feature>
<accession>A0A814PZG1</accession>
<dbReference type="InterPro" id="IPR050792">
    <property type="entry name" value="ADP-ribosylglycohydrolase"/>
</dbReference>
<feature type="binding site" evidence="1">
    <location>
        <position position="100"/>
    </location>
    <ligand>
        <name>Mg(2+)</name>
        <dbReference type="ChEBI" id="CHEBI:18420"/>
        <label>1</label>
    </ligand>
</feature>
<dbReference type="Gene3D" id="1.10.4080.10">
    <property type="entry name" value="ADP-ribosylation/Crystallin J1"/>
    <property type="match status" value="1"/>
</dbReference>
<name>A0A814PZG1_ADIRI</name>
<gene>
    <name evidence="3" type="ORF">EDS130_LOCUS20634</name>
</gene>
<dbReference type="GO" id="GO:0046872">
    <property type="term" value="F:metal ion binding"/>
    <property type="evidence" value="ECO:0007669"/>
    <property type="project" value="UniProtKB-KW"/>
</dbReference>
<evidence type="ECO:0000256" key="1">
    <source>
        <dbReference type="PIRSR" id="PIRSR605502-1"/>
    </source>
</evidence>
<dbReference type="PANTHER" id="PTHR16222:SF12">
    <property type="entry name" value="ADP-RIBOSYLGLYCOHYDROLASE-RELATED"/>
    <property type="match status" value="1"/>
</dbReference>